<dbReference type="SUPFAM" id="SSF52833">
    <property type="entry name" value="Thioredoxin-like"/>
    <property type="match status" value="1"/>
</dbReference>
<reference evidence="8 9" key="1">
    <citation type="submission" date="2018-03" db="EMBL/GenBank/DDBJ databases">
        <authorList>
            <person name="Keele B.F."/>
        </authorList>
    </citation>
    <scope>NUCLEOTIDE SEQUENCE [LARGE SCALE GENOMIC DNA]</scope>
    <source>
        <strain evidence="8 9">CECT 8626</strain>
    </source>
</reference>
<keyword evidence="3" id="KW-0249">Electron transport</keyword>
<dbReference type="AlphaFoldDB" id="A0A2R8BLB5"/>
<evidence type="ECO:0000256" key="5">
    <source>
        <dbReference type="ARBA" id="ARBA00023284"/>
    </source>
</evidence>
<dbReference type="Gene3D" id="1.25.40.10">
    <property type="entry name" value="Tetratricopeptide repeat domain"/>
    <property type="match status" value="2"/>
</dbReference>
<name>A0A2R8BLB5_9RHOB</name>
<dbReference type="Pfam" id="PF00085">
    <property type="entry name" value="Thioredoxin"/>
    <property type="match status" value="1"/>
</dbReference>
<evidence type="ECO:0000256" key="3">
    <source>
        <dbReference type="ARBA" id="ARBA00022982"/>
    </source>
</evidence>
<organism evidence="8 9">
    <name type="scientific">Albidovulum aquaemixtae</name>
    <dbReference type="NCBI Taxonomy" id="1542388"/>
    <lineage>
        <taxon>Bacteria</taxon>
        <taxon>Pseudomonadati</taxon>
        <taxon>Pseudomonadota</taxon>
        <taxon>Alphaproteobacteria</taxon>
        <taxon>Rhodobacterales</taxon>
        <taxon>Paracoccaceae</taxon>
        <taxon>Albidovulum</taxon>
    </lineage>
</organism>
<dbReference type="InterPro" id="IPR011990">
    <property type="entry name" value="TPR-like_helical_dom_sf"/>
</dbReference>
<dbReference type="OrthoDB" id="9790390at2"/>
<keyword evidence="9" id="KW-1185">Reference proteome</keyword>
<dbReference type="InterPro" id="IPR017937">
    <property type="entry name" value="Thioredoxin_CS"/>
</dbReference>
<comment type="similarity">
    <text evidence="1">Belongs to the thioredoxin family.</text>
</comment>
<dbReference type="Pfam" id="PF14559">
    <property type="entry name" value="TPR_19"/>
    <property type="match status" value="1"/>
</dbReference>
<dbReference type="PRINTS" id="PR00421">
    <property type="entry name" value="THIOREDOXIN"/>
</dbReference>
<dbReference type="RefSeq" id="WP_108854180.1">
    <property type="nucleotide sequence ID" value="NZ_OMOQ01000003.1"/>
</dbReference>
<sequence>MLEFGQKQDAPAGAADLIRDVTEADFMKEVIEASAQVPVIVDFWAPWCGPCKTLGPALEAAVTAAKGKVRMAKVNVDENQQIAAQLRIQSIPTVYAFWQGKPVDGFQGAVAGSEIKAFVDKLAGLAGDGGLGEALEAAEAMLTEGAAVDAAETFAAILGEEPENAAAYGGLVRAHLAMGNEEQAEGLLNAVPAAIATAAEIEAARAQLALAKQAADAGPVAELLDRVLSHPDDHQARFDLAQALHASGKVEGAVEELLELFRRDREWNDGAAKRQLFTIFEALKPTDPIVLKGRRRLSSMIFA</sequence>
<dbReference type="GO" id="GO:0045454">
    <property type="term" value="P:cell redox homeostasis"/>
    <property type="evidence" value="ECO:0007669"/>
    <property type="project" value="TreeGrafter"/>
</dbReference>
<evidence type="ECO:0000256" key="2">
    <source>
        <dbReference type="ARBA" id="ARBA00022448"/>
    </source>
</evidence>
<dbReference type="PROSITE" id="PS51352">
    <property type="entry name" value="THIOREDOXIN_2"/>
    <property type="match status" value="1"/>
</dbReference>
<dbReference type="CDD" id="cd02956">
    <property type="entry name" value="ybbN"/>
    <property type="match status" value="1"/>
</dbReference>
<evidence type="ECO:0000313" key="8">
    <source>
        <dbReference type="EMBL" id="SPH24121.1"/>
    </source>
</evidence>
<feature type="domain" description="Thioredoxin" evidence="7">
    <location>
        <begin position="6"/>
        <end position="124"/>
    </location>
</feature>
<accession>A0A2R8BLB5</accession>
<evidence type="ECO:0000256" key="6">
    <source>
        <dbReference type="NCBIfam" id="TIGR01068"/>
    </source>
</evidence>
<dbReference type="PANTHER" id="PTHR45663:SF11">
    <property type="entry name" value="GEO12009P1"/>
    <property type="match status" value="1"/>
</dbReference>
<dbReference type="GO" id="GO:0006950">
    <property type="term" value="P:response to stress"/>
    <property type="evidence" value="ECO:0007669"/>
    <property type="project" value="UniProtKB-ARBA"/>
</dbReference>
<dbReference type="GO" id="GO:0015035">
    <property type="term" value="F:protein-disulfide reductase activity"/>
    <property type="evidence" value="ECO:0007669"/>
    <property type="project" value="UniProtKB-UniRule"/>
</dbReference>
<gene>
    <name evidence="8" type="primary">trxA_2</name>
    <name evidence="8" type="ORF">DEA8626_03170</name>
</gene>
<dbReference type="Pfam" id="PF14561">
    <property type="entry name" value="TPR_20"/>
    <property type="match status" value="1"/>
</dbReference>
<dbReference type="InterPro" id="IPR005746">
    <property type="entry name" value="Thioredoxin"/>
</dbReference>
<proteinExistence type="inferred from homology"/>
<evidence type="ECO:0000259" key="7">
    <source>
        <dbReference type="PROSITE" id="PS51352"/>
    </source>
</evidence>
<evidence type="ECO:0000313" key="9">
    <source>
        <dbReference type="Proteomes" id="UP000244924"/>
    </source>
</evidence>
<dbReference type="PANTHER" id="PTHR45663">
    <property type="entry name" value="GEO12009P1"/>
    <property type="match status" value="1"/>
</dbReference>
<dbReference type="FunFam" id="3.40.30.10:FF:000001">
    <property type="entry name" value="Thioredoxin"/>
    <property type="match status" value="1"/>
</dbReference>
<dbReference type="InterPro" id="IPR036249">
    <property type="entry name" value="Thioredoxin-like_sf"/>
</dbReference>
<keyword evidence="5" id="KW-0676">Redox-active center</keyword>
<evidence type="ECO:0000256" key="1">
    <source>
        <dbReference type="ARBA" id="ARBA00008987"/>
    </source>
</evidence>
<dbReference type="PROSITE" id="PS00194">
    <property type="entry name" value="THIOREDOXIN_1"/>
    <property type="match status" value="1"/>
</dbReference>
<dbReference type="NCBIfam" id="TIGR01068">
    <property type="entry name" value="thioredoxin"/>
    <property type="match status" value="1"/>
</dbReference>
<keyword evidence="2" id="KW-0813">Transport</keyword>
<dbReference type="Gene3D" id="3.40.30.10">
    <property type="entry name" value="Glutaredoxin"/>
    <property type="match status" value="1"/>
</dbReference>
<dbReference type="Proteomes" id="UP000244924">
    <property type="component" value="Unassembled WGS sequence"/>
</dbReference>
<dbReference type="EMBL" id="OMOQ01000003">
    <property type="protein sequence ID" value="SPH24121.1"/>
    <property type="molecule type" value="Genomic_DNA"/>
</dbReference>
<dbReference type="SUPFAM" id="SSF48452">
    <property type="entry name" value="TPR-like"/>
    <property type="match status" value="1"/>
</dbReference>
<dbReference type="GO" id="GO:0005829">
    <property type="term" value="C:cytosol"/>
    <property type="evidence" value="ECO:0007669"/>
    <property type="project" value="TreeGrafter"/>
</dbReference>
<protein>
    <recommendedName>
        <fullName evidence="6">Thioredoxin</fullName>
    </recommendedName>
</protein>
<dbReference type="InterPro" id="IPR013766">
    <property type="entry name" value="Thioredoxin_domain"/>
</dbReference>
<keyword evidence="4" id="KW-1015">Disulfide bond</keyword>
<evidence type="ECO:0000256" key="4">
    <source>
        <dbReference type="ARBA" id="ARBA00023157"/>
    </source>
</evidence>